<dbReference type="EMBL" id="MFTP01000011">
    <property type="protein sequence ID" value="OGI65876.1"/>
    <property type="molecule type" value="Genomic_DNA"/>
</dbReference>
<name>A0A1F6V8Q1_9BACT</name>
<sequence length="68" mass="7908">MFNAEEIQKIIQDLKRIKTKVPEQDLEKTAQNLYDLALFLVRLQIKQHLKPPKPQNAEDLPTPTDKSP</sequence>
<protein>
    <submittedName>
        <fullName evidence="1">Uncharacterized protein</fullName>
    </submittedName>
</protein>
<gene>
    <name evidence="1" type="ORF">A2647_01555</name>
</gene>
<organism evidence="1 2">
    <name type="scientific">Candidatus Nomurabacteria bacterium RIFCSPHIGHO2_01_FULL_40_24b</name>
    <dbReference type="NCBI Taxonomy" id="1801739"/>
    <lineage>
        <taxon>Bacteria</taxon>
        <taxon>Candidatus Nomuraibacteriota</taxon>
    </lineage>
</organism>
<accession>A0A1F6V8Q1</accession>
<reference evidence="1 2" key="1">
    <citation type="journal article" date="2016" name="Nat. Commun.">
        <title>Thousands of microbial genomes shed light on interconnected biogeochemical processes in an aquifer system.</title>
        <authorList>
            <person name="Anantharaman K."/>
            <person name="Brown C.T."/>
            <person name="Hug L.A."/>
            <person name="Sharon I."/>
            <person name="Castelle C.J."/>
            <person name="Probst A.J."/>
            <person name="Thomas B.C."/>
            <person name="Singh A."/>
            <person name="Wilkins M.J."/>
            <person name="Karaoz U."/>
            <person name="Brodie E.L."/>
            <person name="Williams K.H."/>
            <person name="Hubbard S.S."/>
            <person name="Banfield J.F."/>
        </authorList>
    </citation>
    <scope>NUCLEOTIDE SEQUENCE [LARGE SCALE GENOMIC DNA]</scope>
</reference>
<proteinExistence type="predicted"/>
<comment type="caution">
    <text evidence="1">The sequence shown here is derived from an EMBL/GenBank/DDBJ whole genome shotgun (WGS) entry which is preliminary data.</text>
</comment>
<evidence type="ECO:0000313" key="1">
    <source>
        <dbReference type="EMBL" id="OGI65876.1"/>
    </source>
</evidence>
<dbReference type="Proteomes" id="UP000177370">
    <property type="component" value="Unassembled WGS sequence"/>
</dbReference>
<evidence type="ECO:0000313" key="2">
    <source>
        <dbReference type="Proteomes" id="UP000177370"/>
    </source>
</evidence>
<dbReference type="AlphaFoldDB" id="A0A1F6V8Q1"/>